<keyword evidence="4" id="KW-0143">Chaperone</keyword>
<dbReference type="EMBL" id="CP121689">
    <property type="protein sequence ID" value="WZL76272.1"/>
    <property type="molecule type" value="Genomic_DNA"/>
</dbReference>
<accession>A0ABZ2YBB7</accession>
<dbReference type="InterPro" id="IPR003775">
    <property type="entry name" value="Flagellar_assembly_factor_FliW"/>
</dbReference>
<dbReference type="Pfam" id="PF02623">
    <property type="entry name" value="FliW"/>
    <property type="match status" value="1"/>
</dbReference>
<protein>
    <recommendedName>
        <fullName evidence="4">Flagellar assembly factor FliW</fullName>
    </recommendedName>
</protein>
<dbReference type="HAMAP" id="MF_01185">
    <property type="entry name" value="FliW"/>
    <property type="match status" value="1"/>
</dbReference>
<keyword evidence="6" id="KW-1185">Reference proteome</keyword>
<dbReference type="Gene3D" id="2.30.290.10">
    <property type="entry name" value="BH3618-like"/>
    <property type="match status" value="1"/>
</dbReference>
<evidence type="ECO:0000313" key="5">
    <source>
        <dbReference type="EMBL" id="WZL76272.1"/>
    </source>
</evidence>
<dbReference type="PANTHER" id="PTHR39190">
    <property type="entry name" value="FLAGELLAR ASSEMBLY FACTOR FLIW"/>
    <property type="match status" value="1"/>
</dbReference>
<evidence type="ECO:0000256" key="4">
    <source>
        <dbReference type="HAMAP-Rule" id="MF_01185"/>
    </source>
</evidence>
<dbReference type="SUPFAM" id="SSF141457">
    <property type="entry name" value="BH3618-like"/>
    <property type="match status" value="1"/>
</dbReference>
<reference evidence="5 6" key="1">
    <citation type="submission" date="2023-03" db="EMBL/GenBank/DDBJ databases">
        <title>Novel Species.</title>
        <authorList>
            <person name="Ma S."/>
        </authorList>
    </citation>
    <scope>NUCLEOTIDE SEQUENCE [LARGE SCALE GENOMIC DNA]</scope>
    <source>
        <strain evidence="5 6">B11</strain>
    </source>
</reference>
<name>A0ABZ2YBB7_9BACT</name>
<keyword evidence="5" id="KW-0282">Flagellum</keyword>
<keyword evidence="5" id="KW-0969">Cilium</keyword>
<keyword evidence="3 4" id="KW-0810">Translation regulation</keyword>
<dbReference type="Proteomes" id="UP001461341">
    <property type="component" value="Chromosome"/>
</dbReference>
<comment type="similarity">
    <text evidence="4">Belongs to the FliW family.</text>
</comment>
<evidence type="ECO:0000256" key="1">
    <source>
        <dbReference type="ARBA" id="ARBA00022490"/>
    </source>
</evidence>
<evidence type="ECO:0000313" key="6">
    <source>
        <dbReference type="Proteomes" id="UP001461341"/>
    </source>
</evidence>
<comment type="subunit">
    <text evidence="4">Interacts with translational regulator CsrA and flagellin(s).</text>
</comment>
<evidence type="ECO:0000256" key="2">
    <source>
        <dbReference type="ARBA" id="ARBA00022795"/>
    </source>
</evidence>
<sequence length="144" mass="16260">MQIKTAYFGELEVGEDKILFFPWGLPGFEHLRRFILLEEKGFFWLQSVEEENIVFALCDPFLYFPDYEIELSSTECQALGITSHREVIVLAIMNILSAQEIGVNLLAPIVINCGLKIGKQVVLEGSPYGLRHILRLEGANATSQ</sequence>
<keyword evidence="5" id="KW-0966">Cell projection</keyword>
<dbReference type="PANTHER" id="PTHR39190:SF1">
    <property type="entry name" value="FLAGELLAR ASSEMBLY FACTOR FLIW"/>
    <property type="match status" value="1"/>
</dbReference>
<keyword evidence="2 4" id="KW-1005">Bacterial flagellum biogenesis</keyword>
<comment type="subcellular location">
    <subcellularLocation>
        <location evidence="4">Cytoplasm</location>
    </subcellularLocation>
</comment>
<comment type="function">
    <text evidence="4">Acts as an anti-CsrA protein, binds CsrA and prevents it from repressing translation of its target genes, one of which is flagellin. Binds to flagellin and participates in the assembly of the flagellum.</text>
</comment>
<proteinExistence type="inferred from homology"/>
<evidence type="ECO:0000256" key="3">
    <source>
        <dbReference type="ARBA" id="ARBA00022845"/>
    </source>
</evidence>
<keyword evidence="1 4" id="KW-0963">Cytoplasm</keyword>
<dbReference type="InterPro" id="IPR024046">
    <property type="entry name" value="Flagellar_assmbl_FliW_dom_sf"/>
</dbReference>
<dbReference type="RefSeq" id="WP_369018430.1">
    <property type="nucleotide sequence ID" value="NZ_CP121689.1"/>
</dbReference>
<organism evidence="5 6">
    <name type="scientific">Thermatribacter velox</name>
    <dbReference type="NCBI Taxonomy" id="3039681"/>
    <lineage>
        <taxon>Bacteria</taxon>
        <taxon>Pseudomonadati</taxon>
        <taxon>Atribacterota</taxon>
        <taxon>Atribacteria</taxon>
        <taxon>Atribacterales</taxon>
        <taxon>Thermatribacteraceae</taxon>
        <taxon>Thermatribacter</taxon>
    </lineage>
</organism>
<gene>
    <name evidence="4" type="primary">fliW</name>
    <name evidence="5" type="ORF">QBE54_00640</name>
</gene>